<gene>
    <name evidence="4" type="ORF">BDV95DRAFT_102237</name>
</gene>
<evidence type="ECO:0000313" key="5">
    <source>
        <dbReference type="Proteomes" id="UP000481861"/>
    </source>
</evidence>
<dbReference type="EMBL" id="JAADJZ010000016">
    <property type="protein sequence ID" value="KAF2869492.1"/>
    <property type="molecule type" value="Genomic_DNA"/>
</dbReference>
<dbReference type="Proteomes" id="UP000481861">
    <property type="component" value="Unassembled WGS sequence"/>
</dbReference>
<keyword evidence="1" id="KW-0472">Membrane</keyword>
<proteinExistence type="predicted"/>
<organism evidence="4 5">
    <name type="scientific">Massariosphaeria phaeospora</name>
    <dbReference type="NCBI Taxonomy" id="100035"/>
    <lineage>
        <taxon>Eukaryota</taxon>
        <taxon>Fungi</taxon>
        <taxon>Dikarya</taxon>
        <taxon>Ascomycota</taxon>
        <taxon>Pezizomycotina</taxon>
        <taxon>Dothideomycetes</taxon>
        <taxon>Pleosporomycetidae</taxon>
        <taxon>Pleosporales</taxon>
        <taxon>Pleosporales incertae sedis</taxon>
        <taxon>Massariosphaeria</taxon>
    </lineage>
</organism>
<keyword evidence="1" id="KW-1133">Transmembrane helix</keyword>
<accession>A0A7C8I6K9</accession>
<comment type="caution">
    <text evidence="4">The sequence shown here is derived from an EMBL/GenBank/DDBJ whole genome shotgun (WGS) entry which is preliminary data.</text>
</comment>
<sequence>MNAAFDSYWEGRGRVLCCFLFFVLTCRIISAMDAAAGAPPSRDQTPSQQLLSLVNHHDLFAQIGNRHPEADIRQRLYRPRAIVAGYVEGKVCAKERAYDELAEELRKNPHDEGCFQRLERGILELDEALEWNSRVLLRDSQAANAPGVDPFFLNVFRDHLNADPTKALAPNGEPRSMYGSHGDPVSDNFASLRDCPDDIFRRLILDRLLHPFNQHIVVRCLRYYNKLLSRSVQEPRGLAGQTLDNMVHALECLVAALSLSGSVILLYNISSMRDRLIAATFLSLAFLYPITFLSREATRVFALTAAFWAVIIVFITYDSRRG</sequence>
<keyword evidence="2" id="KW-0732">Signal</keyword>
<feature type="domain" description="DUF6594" evidence="3">
    <location>
        <begin position="93"/>
        <end position="311"/>
    </location>
</feature>
<feature type="transmembrane region" description="Helical" evidence="1">
    <location>
        <begin position="246"/>
        <end position="269"/>
    </location>
</feature>
<evidence type="ECO:0000256" key="2">
    <source>
        <dbReference type="SAM" id="SignalP"/>
    </source>
</evidence>
<evidence type="ECO:0000259" key="3">
    <source>
        <dbReference type="Pfam" id="PF20237"/>
    </source>
</evidence>
<feature type="chain" id="PRO_5028863247" description="DUF6594 domain-containing protein" evidence="2">
    <location>
        <begin position="32"/>
        <end position="322"/>
    </location>
</feature>
<keyword evidence="1" id="KW-0812">Transmembrane</keyword>
<feature type="signal peptide" evidence="2">
    <location>
        <begin position="1"/>
        <end position="31"/>
    </location>
</feature>
<feature type="transmembrane region" description="Helical" evidence="1">
    <location>
        <begin position="276"/>
        <end position="294"/>
    </location>
</feature>
<name>A0A7C8I6K9_9PLEO</name>
<evidence type="ECO:0000256" key="1">
    <source>
        <dbReference type="SAM" id="Phobius"/>
    </source>
</evidence>
<dbReference type="Pfam" id="PF20237">
    <property type="entry name" value="DUF6594"/>
    <property type="match status" value="1"/>
</dbReference>
<evidence type="ECO:0000313" key="4">
    <source>
        <dbReference type="EMBL" id="KAF2869492.1"/>
    </source>
</evidence>
<dbReference type="InterPro" id="IPR046529">
    <property type="entry name" value="DUF6594"/>
</dbReference>
<dbReference type="AlphaFoldDB" id="A0A7C8I6K9"/>
<feature type="transmembrane region" description="Helical" evidence="1">
    <location>
        <begin position="300"/>
        <end position="317"/>
    </location>
</feature>
<dbReference type="OrthoDB" id="3795611at2759"/>
<protein>
    <recommendedName>
        <fullName evidence="3">DUF6594 domain-containing protein</fullName>
    </recommendedName>
</protein>
<reference evidence="4 5" key="1">
    <citation type="submission" date="2020-01" db="EMBL/GenBank/DDBJ databases">
        <authorList>
            <consortium name="DOE Joint Genome Institute"/>
            <person name="Haridas S."/>
            <person name="Albert R."/>
            <person name="Binder M."/>
            <person name="Bloem J."/>
            <person name="Labutti K."/>
            <person name="Salamov A."/>
            <person name="Andreopoulos B."/>
            <person name="Baker S.E."/>
            <person name="Barry K."/>
            <person name="Bills G."/>
            <person name="Bluhm B.H."/>
            <person name="Cannon C."/>
            <person name="Castanera R."/>
            <person name="Culley D.E."/>
            <person name="Daum C."/>
            <person name="Ezra D."/>
            <person name="Gonzalez J.B."/>
            <person name="Henrissat B."/>
            <person name="Kuo A."/>
            <person name="Liang C."/>
            <person name="Lipzen A."/>
            <person name="Lutzoni F."/>
            <person name="Magnuson J."/>
            <person name="Mondo S."/>
            <person name="Nolan M."/>
            <person name="Ohm R."/>
            <person name="Pangilinan J."/>
            <person name="Park H.-J.H."/>
            <person name="Ramirez L."/>
            <person name="Alfaro M."/>
            <person name="Sun H."/>
            <person name="Tritt A."/>
            <person name="Yoshinaga Y."/>
            <person name="Zwiers L.-H.L."/>
            <person name="Turgeon B.G."/>
            <person name="Goodwin S.B."/>
            <person name="Spatafora J.W."/>
            <person name="Crous P.W."/>
            <person name="Grigoriev I.V."/>
        </authorList>
    </citation>
    <scope>NUCLEOTIDE SEQUENCE [LARGE SCALE GENOMIC DNA]</scope>
    <source>
        <strain evidence="4 5">CBS 611.86</strain>
    </source>
</reference>
<keyword evidence="5" id="KW-1185">Reference proteome</keyword>